<evidence type="ECO:0000313" key="1">
    <source>
        <dbReference type="EMBL" id="SDY65066.1"/>
    </source>
</evidence>
<dbReference type="Proteomes" id="UP000199286">
    <property type="component" value="Unassembled WGS sequence"/>
</dbReference>
<reference evidence="1 2" key="1">
    <citation type="submission" date="2016-10" db="EMBL/GenBank/DDBJ databases">
        <authorList>
            <person name="de Groot N.N."/>
        </authorList>
    </citation>
    <scope>NUCLEOTIDE SEQUENCE [LARGE SCALE GENOMIC DNA]</scope>
    <source>
        <strain evidence="1 2">DSM 26880</strain>
    </source>
</reference>
<dbReference type="AlphaFoldDB" id="A0A1H3LL45"/>
<name>A0A1H3LL45_9RHOB</name>
<dbReference type="OrthoDB" id="7857784at2"/>
<dbReference type="RefSeq" id="WP_143042285.1">
    <property type="nucleotide sequence ID" value="NZ_FNPF01000013.1"/>
</dbReference>
<gene>
    <name evidence="1" type="ORF">SAMN05444340_11374</name>
</gene>
<accession>A0A1H3LL45</accession>
<proteinExistence type="predicted"/>
<dbReference type="EMBL" id="FNPF01000013">
    <property type="protein sequence ID" value="SDY65066.1"/>
    <property type="molecule type" value="Genomic_DNA"/>
</dbReference>
<evidence type="ECO:0000313" key="2">
    <source>
        <dbReference type="Proteomes" id="UP000199286"/>
    </source>
</evidence>
<sequence length="155" mass="17211">MSDFQDIKNSDPQVAERMTAATEKLIELAKSALNVELDAMDIEACPEARIHAVSGVDIDLDRALEEMKALDRTKGLLAEQQRAAAIRAGDNDELAALARLPRHERMATARRLGVDDLNKKLDPTSVSDRNLLLKQCLSLSPQQRINFARRHGLMP</sequence>
<dbReference type="STRING" id="321339.SAMN05444340_11374"/>
<protein>
    <submittedName>
        <fullName evidence="1">Uncharacterized protein</fullName>
    </submittedName>
</protein>
<keyword evidence="2" id="KW-1185">Reference proteome</keyword>
<organism evidence="1 2">
    <name type="scientific">Citreimonas salinaria</name>
    <dbReference type="NCBI Taxonomy" id="321339"/>
    <lineage>
        <taxon>Bacteria</taxon>
        <taxon>Pseudomonadati</taxon>
        <taxon>Pseudomonadota</taxon>
        <taxon>Alphaproteobacteria</taxon>
        <taxon>Rhodobacterales</taxon>
        <taxon>Roseobacteraceae</taxon>
        <taxon>Citreimonas</taxon>
    </lineage>
</organism>